<dbReference type="Proteomes" id="UP000325313">
    <property type="component" value="Unassembled WGS sequence"/>
</dbReference>
<dbReference type="GO" id="GO:0000145">
    <property type="term" value="C:exocyst"/>
    <property type="evidence" value="ECO:0007669"/>
    <property type="project" value="TreeGrafter"/>
</dbReference>
<feature type="region of interest" description="Disordered" evidence="1">
    <location>
        <begin position="613"/>
        <end position="663"/>
    </location>
</feature>
<dbReference type="PANTHER" id="PTHR12100:SF1">
    <property type="entry name" value="RECYCLIN-1"/>
    <property type="match status" value="1"/>
</dbReference>
<name>A0A5B0SJD6_PUCGR</name>
<feature type="region of interest" description="Disordered" evidence="1">
    <location>
        <begin position="740"/>
        <end position="772"/>
    </location>
</feature>
<proteinExistence type="predicted"/>
<evidence type="ECO:0000313" key="4">
    <source>
        <dbReference type="Proteomes" id="UP000325313"/>
    </source>
</evidence>
<protein>
    <submittedName>
        <fullName evidence="3">F-box protein: endocytic membrane traffic, recycling ReCYcling 1</fullName>
    </submittedName>
</protein>
<evidence type="ECO:0000313" key="3">
    <source>
        <dbReference type="EMBL" id="KAA1138002.1"/>
    </source>
</evidence>
<dbReference type="InterPro" id="IPR001810">
    <property type="entry name" value="F-box_dom"/>
</dbReference>
<sequence>MNDHHPLRRAAPPARPHPIAGYRAQHHHHSQRAIQAAGIDPLELQRGLHPTNAFARLDHNTLSRILSFISPIQLLTTLNRTSKTLNRLINQHDNHLLWNTKLDWLTNNPLTSHTLPSIININPDNLENLFSHPLLGPPFQQDGKEEEDLLSFDPAPSSQYPSIYPGKITNTTKARILTYKPHHHHSKATTTRKTTDYRGRFLAYYRSLLPYLDSLIEHSTDSLVFLIAGLSPLQRAELLAVLSRLLRNPALAPPRLLLNKTLHHNLNNAICAFHRALYNQFSRALNNNCLSDLNTLASVNAALPPLLPPSSGLGIPDIARCFIDKRVIFEHQPFNPLDNLRKREGLKGEQIEGVDFSAMARFFEYLSETIEREGGLIQRIFPRQMNVLERLISRIIDEVIAGYVARLLTAVQTLPSPLFQITNVEVYRHLKGLVEATKKVDEDGTGRTTGRVEEMIQRMFGAHLAVYLEEELRFVKGALEQACSRWQEAGELMEGSQVGAGLLRVPCTSTTDGSLGTKTKTAVLRSFKNALLLPVSVVPKTVSYSFNALSNVGVEAFHSVTHALILPSTTSIHTHGPLSTDYRHAKILRDQPSTLDSELESWLDCSPPNPSLLLPTPSSSSSSSSSNPITHLINPKSTLTNRDQKQEEDELDDRDGTEPDDDLSSLLSLDLVLQLITINQQAIQRLHSFLPFAPLQSLNLQIVNTVHQVFVLLLHSLTHHHIQPGFEKAFRIMSSYADSPSKKEVSEKSKKKGRVGKEEGKKKNPGRGGGGGGGVANFFGLMDVADTMQEMVEVYSEQALGADVGGHQQTQDFLSPIGREKRAFERAIDGWVAQGMSLTIDAIVMQLDLRLRTLQLPSDFCPPPNSSSSSSSCEDDHGLSSSSATTTTTTRTTTATEKQTKPTPACTAVVDRLLAICNALQGRSDRQVLDVFYQELGLRIHALLCKHIKRTKISIEGAHQLETDIARYAHVLGSIAGESREAADVGLLASIDALRRVGRLFGCKTPAQLVRFIRDRGLGRASASIHLQVDGPGVLPMSIDELYQFVQARDDWNRIQDVVEAELFGFGAGGGGETESFEPNIHLASDPPLKLHAFASWSEWLLSDCCHAI</sequence>
<dbReference type="GO" id="GO:0006893">
    <property type="term" value="P:Golgi to plasma membrane transport"/>
    <property type="evidence" value="ECO:0007669"/>
    <property type="project" value="TreeGrafter"/>
</dbReference>
<feature type="compositionally biased region" description="Low complexity" evidence="1">
    <location>
        <begin position="613"/>
        <end position="628"/>
    </location>
</feature>
<dbReference type="Pfam" id="PF07393">
    <property type="entry name" value="Sec10_HB"/>
    <property type="match status" value="1"/>
</dbReference>
<accession>A0A5B0SJD6</accession>
<evidence type="ECO:0000256" key="1">
    <source>
        <dbReference type="SAM" id="MobiDB-lite"/>
    </source>
</evidence>
<dbReference type="AlphaFoldDB" id="A0A5B0SJD6"/>
<dbReference type="GO" id="GO:0006887">
    <property type="term" value="P:exocytosis"/>
    <property type="evidence" value="ECO:0007669"/>
    <property type="project" value="TreeGrafter"/>
</dbReference>
<feature type="region of interest" description="Disordered" evidence="1">
    <location>
        <begin position="1"/>
        <end position="27"/>
    </location>
</feature>
<feature type="domain" description="F-box" evidence="2">
    <location>
        <begin position="51"/>
        <end position="101"/>
    </location>
</feature>
<comment type="caution">
    <text evidence="3">The sequence shown here is derived from an EMBL/GenBank/DDBJ whole genome shotgun (WGS) entry which is preliminary data.</text>
</comment>
<gene>
    <name evidence="3" type="primary">RCY1_1</name>
    <name evidence="3" type="ORF">PGTUg99_021161</name>
</gene>
<reference evidence="3 4" key="1">
    <citation type="submission" date="2019-05" db="EMBL/GenBank/DDBJ databases">
        <title>Emergence of the Ug99 lineage of the wheat stem rust pathogen through somatic hybridization.</title>
        <authorList>
            <person name="Li F."/>
            <person name="Upadhyaya N.M."/>
            <person name="Sperschneider J."/>
            <person name="Matny O."/>
            <person name="Nguyen-Phuc H."/>
            <person name="Mago R."/>
            <person name="Raley C."/>
            <person name="Miller M.E."/>
            <person name="Silverstein K.A.T."/>
            <person name="Henningsen E."/>
            <person name="Hirsch C.D."/>
            <person name="Visser B."/>
            <person name="Pretorius Z.A."/>
            <person name="Steffenson B.J."/>
            <person name="Schwessinger B."/>
            <person name="Dodds P.N."/>
            <person name="Figueroa M."/>
        </authorList>
    </citation>
    <scope>NUCLEOTIDE SEQUENCE [LARGE SCALE GENOMIC DNA]</scope>
    <source>
        <strain evidence="3 4">Ug99</strain>
    </source>
</reference>
<evidence type="ECO:0000259" key="2">
    <source>
        <dbReference type="PROSITE" id="PS50181"/>
    </source>
</evidence>
<dbReference type="PROSITE" id="PS50181">
    <property type="entry name" value="FBOX"/>
    <property type="match status" value="1"/>
</dbReference>
<dbReference type="EMBL" id="VDEP01000004">
    <property type="protein sequence ID" value="KAA1138002.1"/>
    <property type="molecule type" value="Genomic_DNA"/>
</dbReference>
<feature type="region of interest" description="Disordered" evidence="1">
    <location>
        <begin position="861"/>
        <end position="902"/>
    </location>
</feature>
<organism evidence="3 4">
    <name type="scientific">Puccinia graminis f. sp. tritici</name>
    <dbReference type="NCBI Taxonomy" id="56615"/>
    <lineage>
        <taxon>Eukaryota</taxon>
        <taxon>Fungi</taxon>
        <taxon>Dikarya</taxon>
        <taxon>Basidiomycota</taxon>
        <taxon>Pucciniomycotina</taxon>
        <taxon>Pucciniomycetes</taxon>
        <taxon>Pucciniales</taxon>
        <taxon>Pucciniaceae</taxon>
        <taxon>Puccinia</taxon>
    </lineage>
</organism>
<dbReference type="InterPro" id="IPR048627">
    <property type="entry name" value="Sec10_HB"/>
</dbReference>
<feature type="compositionally biased region" description="Acidic residues" evidence="1">
    <location>
        <begin position="646"/>
        <end position="663"/>
    </location>
</feature>
<dbReference type="InterPro" id="IPR009976">
    <property type="entry name" value="Sec10-like"/>
</dbReference>
<feature type="compositionally biased region" description="Low complexity" evidence="1">
    <location>
        <begin position="879"/>
        <end position="896"/>
    </location>
</feature>
<dbReference type="PANTHER" id="PTHR12100">
    <property type="entry name" value="SEC10"/>
    <property type="match status" value="1"/>
</dbReference>